<evidence type="ECO:0000313" key="4">
    <source>
        <dbReference type="Proteomes" id="UP000053789"/>
    </source>
</evidence>
<dbReference type="RefSeq" id="XP_016623628.1">
    <property type="nucleotide sequence ID" value="XM_016760107.1"/>
</dbReference>
<feature type="chain" id="PRO_5002244563" evidence="2">
    <location>
        <begin position="17"/>
        <end position="202"/>
    </location>
</feature>
<reference evidence="3" key="1">
    <citation type="submission" date="2015-01" db="EMBL/GenBank/DDBJ databases">
        <title>The Genome Sequence of Cladophialophora bantiana CBS 173.52.</title>
        <authorList>
            <consortium name="The Broad Institute Genomics Platform"/>
            <person name="Cuomo C."/>
            <person name="de Hoog S."/>
            <person name="Gorbushina A."/>
            <person name="Stielow B."/>
            <person name="Teixiera M."/>
            <person name="Abouelleil A."/>
            <person name="Chapman S.B."/>
            <person name="Priest M."/>
            <person name="Young S.K."/>
            <person name="Wortman J."/>
            <person name="Nusbaum C."/>
            <person name="Birren B."/>
        </authorList>
    </citation>
    <scope>NUCLEOTIDE SEQUENCE [LARGE SCALE GENOMIC DNA]</scope>
    <source>
        <strain evidence="3">CBS 173.52</strain>
    </source>
</reference>
<gene>
    <name evidence="3" type="ORF">Z519_02350</name>
</gene>
<evidence type="ECO:0000256" key="2">
    <source>
        <dbReference type="SAM" id="SignalP"/>
    </source>
</evidence>
<dbReference type="HOGENOM" id="CLU_1354464_0_0_1"/>
<feature type="transmembrane region" description="Helical" evidence="1">
    <location>
        <begin position="136"/>
        <end position="156"/>
    </location>
</feature>
<keyword evidence="1" id="KW-0472">Membrane</keyword>
<sequence length="202" mass="22126">MSVLFIWTFFSVLAAAMDPPVERGDDPIFGRRLAENTVSDGLHRWHAVGVATGLLLASIAGLTVKHTHHCNGQHTASRAGAHQTWSFWVSMICFLSFMPSAHVGDFWQGMVVALCLASLEMFRQAQNEWFGITMNLARHTPSLVAFLIVVFIGIHGPAADGSYISLTGMWGPPAFWLSLSFLPQLMSDDRGRMPTSGTAHTL</sequence>
<dbReference type="AlphaFoldDB" id="A0A0D2IJN7"/>
<evidence type="ECO:0000256" key="1">
    <source>
        <dbReference type="SAM" id="Phobius"/>
    </source>
</evidence>
<organism evidence="3 4">
    <name type="scientific">Cladophialophora bantiana (strain ATCC 10958 / CBS 173.52 / CDC B-1940 / NIH 8579)</name>
    <name type="common">Xylohypha bantiana</name>
    <dbReference type="NCBI Taxonomy" id="1442370"/>
    <lineage>
        <taxon>Eukaryota</taxon>
        <taxon>Fungi</taxon>
        <taxon>Dikarya</taxon>
        <taxon>Ascomycota</taxon>
        <taxon>Pezizomycotina</taxon>
        <taxon>Eurotiomycetes</taxon>
        <taxon>Chaetothyriomycetidae</taxon>
        <taxon>Chaetothyriales</taxon>
        <taxon>Herpotrichiellaceae</taxon>
        <taxon>Cladophialophora</taxon>
    </lineage>
</organism>
<keyword evidence="4" id="KW-1185">Reference proteome</keyword>
<feature type="signal peptide" evidence="2">
    <location>
        <begin position="1"/>
        <end position="16"/>
    </location>
</feature>
<dbReference type="GeneID" id="27695278"/>
<feature type="transmembrane region" description="Helical" evidence="1">
    <location>
        <begin position="47"/>
        <end position="64"/>
    </location>
</feature>
<feature type="transmembrane region" description="Helical" evidence="1">
    <location>
        <begin position="85"/>
        <end position="101"/>
    </location>
</feature>
<proteinExistence type="predicted"/>
<dbReference type="Proteomes" id="UP000053789">
    <property type="component" value="Unassembled WGS sequence"/>
</dbReference>
<keyword evidence="2" id="KW-0732">Signal</keyword>
<keyword evidence="1" id="KW-0812">Transmembrane</keyword>
<name>A0A0D2IJN7_CLAB1</name>
<dbReference type="VEuPathDB" id="FungiDB:Z519_02350"/>
<accession>A0A0D2IJN7</accession>
<dbReference type="EMBL" id="KN846982">
    <property type="protein sequence ID" value="KIW96959.1"/>
    <property type="molecule type" value="Genomic_DNA"/>
</dbReference>
<protein>
    <submittedName>
        <fullName evidence="3">Uncharacterized protein</fullName>
    </submittedName>
</protein>
<keyword evidence="1" id="KW-1133">Transmembrane helix</keyword>
<evidence type="ECO:0000313" key="3">
    <source>
        <dbReference type="EMBL" id="KIW96959.1"/>
    </source>
</evidence>